<comment type="caution">
    <text evidence="1">The sequence shown here is derived from an EMBL/GenBank/DDBJ whole genome shotgun (WGS) entry which is preliminary data.</text>
</comment>
<reference evidence="1" key="2">
    <citation type="submission" date="2021-04" db="EMBL/GenBank/DDBJ databases">
        <authorList>
            <person name="Gilroy R."/>
        </authorList>
    </citation>
    <scope>NUCLEOTIDE SEQUENCE</scope>
    <source>
        <strain evidence="1">CHK188-5543</strain>
    </source>
</reference>
<organism evidence="1 2">
    <name type="scientific">Candidatus Anaerotruncus excrementipullorum</name>
    <dbReference type="NCBI Taxonomy" id="2838465"/>
    <lineage>
        <taxon>Bacteria</taxon>
        <taxon>Bacillati</taxon>
        <taxon>Bacillota</taxon>
        <taxon>Clostridia</taxon>
        <taxon>Eubacteriales</taxon>
        <taxon>Oscillospiraceae</taxon>
        <taxon>Anaerotruncus</taxon>
    </lineage>
</organism>
<sequence length="109" mass="10915">METTLQEAAQAASRAVMDACRQARAAKQDPALVTQLLQAGTGVGAAVCQALYAPNPQEASAALKAAQEACGSCLELLGQLKAAGIPQAGEALAPCGQLAEALEQAGQQP</sequence>
<accession>A0A9D1WSE2</accession>
<gene>
    <name evidence="1" type="ORF">H9736_06780</name>
</gene>
<reference evidence="1" key="1">
    <citation type="journal article" date="2021" name="PeerJ">
        <title>Extensive microbial diversity within the chicken gut microbiome revealed by metagenomics and culture.</title>
        <authorList>
            <person name="Gilroy R."/>
            <person name="Ravi A."/>
            <person name="Getino M."/>
            <person name="Pursley I."/>
            <person name="Horton D.L."/>
            <person name="Alikhan N.F."/>
            <person name="Baker D."/>
            <person name="Gharbi K."/>
            <person name="Hall N."/>
            <person name="Watson M."/>
            <person name="Adriaenssens E.M."/>
            <person name="Foster-Nyarko E."/>
            <person name="Jarju S."/>
            <person name="Secka A."/>
            <person name="Antonio M."/>
            <person name="Oren A."/>
            <person name="Chaudhuri R.R."/>
            <person name="La Ragione R."/>
            <person name="Hildebrand F."/>
            <person name="Pallen M.J."/>
        </authorList>
    </citation>
    <scope>NUCLEOTIDE SEQUENCE</scope>
    <source>
        <strain evidence="1">CHK188-5543</strain>
    </source>
</reference>
<dbReference type="AlphaFoldDB" id="A0A9D1WSE2"/>
<name>A0A9D1WSE2_9FIRM</name>
<dbReference type="Proteomes" id="UP000886800">
    <property type="component" value="Unassembled WGS sequence"/>
</dbReference>
<evidence type="ECO:0000313" key="2">
    <source>
        <dbReference type="Proteomes" id="UP000886800"/>
    </source>
</evidence>
<evidence type="ECO:0000313" key="1">
    <source>
        <dbReference type="EMBL" id="HIX65940.1"/>
    </source>
</evidence>
<dbReference type="EMBL" id="DXES01000149">
    <property type="protein sequence ID" value="HIX65940.1"/>
    <property type="molecule type" value="Genomic_DNA"/>
</dbReference>
<proteinExistence type="predicted"/>
<protein>
    <submittedName>
        <fullName evidence="1">Uncharacterized protein</fullName>
    </submittedName>
</protein>